<evidence type="ECO:0000313" key="2">
    <source>
        <dbReference type="EMBL" id="EYB85281.1"/>
    </source>
</evidence>
<sequence length="136" mass="15331">MLRSATKQPLSLKNGSTKKVAESKKTRSVQDLARGWCGKICKTSSRSAEMKILSKRMLCSTTSIDTGLQQDNEHLGSNLETNLILLAQYYCFRAIMKLDNPKCMMDSISQVQAECHDGSRFLPGHAHVLWMWHSLQ</sequence>
<protein>
    <submittedName>
        <fullName evidence="2">Uncharacterized protein</fullName>
    </submittedName>
</protein>
<accession>A0A016S470</accession>
<dbReference type="AlphaFoldDB" id="A0A016S470"/>
<keyword evidence="3" id="KW-1185">Reference proteome</keyword>
<evidence type="ECO:0000313" key="3">
    <source>
        <dbReference type="Proteomes" id="UP000024635"/>
    </source>
</evidence>
<proteinExistence type="predicted"/>
<organism evidence="2 3">
    <name type="scientific">Ancylostoma ceylanicum</name>
    <dbReference type="NCBI Taxonomy" id="53326"/>
    <lineage>
        <taxon>Eukaryota</taxon>
        <taxon>Metazoa</taxon>
        <taxon>Ecdysozoa</taxon>
        <taxon>Nematoda</taxon>
        <taxon>Chromadorea</taxon>
        <taxon>Rhabditida</taxon>
        <taxon>Rhabditina</taxon>
        <taxon>Rhabditomorpha</taxon>
        <taxon>Strongyloidea</taxon>
        <taxon>Ancylostomatidae</taxon>
        <taxon>Ancylostomatinae</taxon>
        <taxon>Ancylostoma</taxon>
    </lineage>
</organism>
<dbReference type="Proteomes" id="UP000024635">
    <property type="component" value="Unassembled WGS sequence"/>
</dbReference>
<comment type="caution">
    <text evidence="2">The sequence shown here is derived from an EMBL/GenBank/DDBJ whole genome shotgun (WGS) entry which is preliminary data.</text>
</comment>
<reference evidence="3" key="1">
    <citation type="journal article" date="2015" name="Nat. Genet.">
        <title>The genome and transcriptome of the zoonotic hookworm Ancylostoma ceylanicum identify infection-specific gene families.</title>
        <authorList>
            <person name="Schwarz E.M."/>
            <person name="Hu Y."/>
            <person name="Antoshechkin I."/>
            <person name="Miller M.M."/>
            <person name="Sternberg P.W."/>
            <person name="Aroian R.V."/>
        </authorList>
    </citation>
    <scope>NUCLEOTIDE SEQUENCE</scope>
    <source>
        <strain evidence="3">HY135</strain>
    </source>
</reference>
<name>A0A016S470_9BILA</name>
<dbReference type="EMBL" id="JARK01001637">
    <property type="protein sequence ID" value="EYB85281.1"/>
    <property type="molecule type" value="Genomic_DNA"/>
</dbReference>
<gene>
    <name evidence="2" type="primary">Acey_s0301.g1828</name>
    <name evidence="2" type="ORF">Y032_0301g1828</name>
</gene>
<feature type="compositionally biased region" description="Polar residues" evidence="1">
    <location>
        <begin position="1"/>
        <end position="17"/>
    </location>
</feature>
<evidence type="ECO:0000256" key="1">
    <source>
        <dbReference type="SAM" id="MobiDB-lite"/>
    </source>
</evidence>
<feature type="region of interest" description="Disordered" evidence="1">
    <location>
        <begin position="1"/>
        <end position="26"/>
    </location>
</feature>